<protein>
    <recommendedName>
        <fullName evidence="1">Reverse transcriptase Ty1/copia-type domain-containing protein</fullName>
    </recommendedName>
</protein>
<feature type="domain" description="Reverse transcriptase Ty1/copia-type" evidence="1">
    <location>
        <begin position="132"/>
        <end position="203"/>
    </location>
</feature>
<organism evidence="2 3">
    <name type="scientific">Daphnia sinensis</name>
    <dbReference type="NCBI Taxonomy" id="1820382"/>
    <lineage>
        <taxon>Eukaryota</taxon>
        <taxon>Metazoa</taxon>
        <taxon>Ecdysozoa</taxon>
        <taxon>Arthropoda</taxon>
        <taxon>Crustacea</taxon>
        <taxon>Branchiopoda</taxon>
        <taxon>Diplostraca</taxon>
        <taxon>Cladocera</taxon>
        <taxon>Anomopoda</taxon>
        <taxon>Daphniidae</taxon>
        <taxon>Daphnia</taxon>
        <taxon>Daphnia similis group</taxon>
    </lineage>
</organism>
<keyword evidence="3" id="KW-1185">Reference proteome</keyword>
<name>A0AAD5LR95_9CRUS</name>
<evidence type="ECO:0000313" key="3">
    <source>
        <dbReference type="Proteomes" id="UP000820818"/>
    </source>
</evidence>
<dbReference type="InterPro" id="IPR013103">
    <property type="entry name" value="RVT_2"/>
</dbReference>
<dbReference type="EMBL" id="WJBH02000002">
    <property type="protein sequence ID" value="KAI9562503.1"/>
    <property type="molecule type" value="Genomic_DNA"/>
</dbReference>
<reference evidence="2 3" key="1">
    <citation type="submission" date="2022-05" db="EMBL/GenBank/DDBJ databases">
        <title>A multi-omics perspective on studying reproductive biology in Daphnia sinensis.</title>
        <authorList>
            <person name="Jia J."/>
        </authorList>
    </citation>
    <scope>NUCLEOTIDE SEQUENCE [LARGE SCALE GENOMIC DNA]</scope>
    <source>
        <strain evidence="2 3">WSL</strain>
    </source>
</reference>
<dbReference type="Proteomes" id="UP000820818">
    <property type="component" value="Linkage Group LG2"/>
</dbReference>
<proteinExistence type="predicted"/>
<gene>
    <name evidence="2" type="ORF">GHT06_009942</name>
</gene>
<dbReference type="Pfam" id="PF07727">
    <property type="entry name" value="RVT_2"/>
    <property type="match status" value="1"/>
</dbReference>
<sequence>MAGLEKLKKEDNGAMAVYDTNNMDTPLLEQDFSITATPSSTNNTDSWTFLVNHPSISRSPTIATRSNQEPLRRSLRSRIPRREWAAMLTADHQDDPDEPYEPDQYRDAICFPDANKWKTGMVDEYESLMKNYTWILTSLTHGRRAIKGRWTFKYKPATNGEDPRYKASFVACGYSQRLGIDYNEAYAAVVSHDTFRILMSTVAALDLKWCHPKATPAEPNMHLTLQ</sequence>
<accession>A0AAD5LR95</accession>
<evidence type="ECO:0000313" key="2">
    <source>
        <dbReference type="EMBL" id="KAI9562503.1"/>
    </source>
</evidence>
<comment type="caution">
    <text evidence="2">The sequence shown here is derived from an EMBL/GenBank/DDBJ whole genome shotgun (WGS) entry which is preliminary data.</text>
</comment>
<evidence type="ECO:0000259" key="1">
    <source>
        <dbReference type="Pfam" id="PF07727"/>
    </source>
</evidence>
<dbReference type="AlphaFoldDB" id="A0AAD5LR95"/>